<evidence type="ECO:0000256" key="1">
    <source>
        <dbReference type="SAM" id="Phobius"/>
    </source>
</evidence>
<dbReference type="Proteomes" id="UP000828924">
    <property type="component" value="Chromosome"/>
</dbReference>
<keyword evidence="1" id="KW-1133">Transmembrane helix</keyword>
<gene>
    <name evidence="2" type="ORF">J4032_12300</name>
</gene>
<keyword evidence="1" id="KW-0472">Membrane</keyword>
<dbReference type="EMBL" id="CP071872">
    <property type="protein sequence ID" value="UNM12214.1"/>
    <property type="molecule type" value="Genomic_DNA"/>
</dbReference>
<organism evidence="2 3">
    <name type="scientific">Streptomyces formicae</name>
    <dbReference type="NCBI Taxonomy" id="1616117"/>
    <lineage>
        <taxon>Bacteria</taxon>
        <taxon>Bacillati</taxon>
        <taxon>Actinomycetota</taxon>
        <taxon>Actinomycetes</taxon>
        <taxon>Kitasatosporales</taxon>
        <taxon>Streptomycetaceae</taxon>
        <taxon>Streptomyces</taxon>
    </lineage>
</organism>
<dbReference type="RefSeq" id="WP_242330817.1">
    <property type="nucleotide sequence ID" value="NZ_CP071872.1"/>
</dbReference>
<proteinExistence type="predicted"/>
<name>A0ABY3WHZ2_9ACTN</name>
<evidence type="ECO:0000313" key="2">
    <source>
        <dbReference type="EMBL" id="UNM12214.1"/>
    </source>
</evidence>
<keyword evidence="3" id="KW-1185">Reference proteome</keyword>
<accession>A0ABY3WHZ2</accession>
<evidence type="ECO:0000313" key="3">
    <source>
        <dbReference type="Proteomes" id="UP000828924"/>
    </source>
</evidence>
<sequence>MKKLLEFIGAALLVVGVCGVLRELTDGWFAFMGFTRWIIEPIGFLDGKELYAHIVVAVLGLAVLGLGDRYGKA</sequence>
<evidence type="ECO:0008006" key="4">
    <source>
        <dbReference type="Google" id="ProtNLM"/>
    </source>
</evidence>
<feature type="transmembrane region" description="Helical" evidence="1">
    <location>
        <begin position="50"/>
        <end position="67"/>
    </location>
</feature>
<keyword evidence="1" id="KW-0812">Transmembrane</keyword>
<reference evidence="2 3" key="1">
    <citation type="submission" date="2021-03" db="EMBL/GenBank/DDBJ databases">
        <title>Complete genome of Streptomyces formicae strain 1H-GS9 (DSM 100524).</title>
        <authorList>
            <person name="Atanasov K.E."/>
            <person name="Altabella T."/>
            <person name="Ferrer A."/>
        </authorList>
    </citation>
    <scope>NUCLEOTIDE SEQUENCE [LARGE SCALE GENOMIC DNA]</scope>
    <source>
        <strain evidence="2 3">1H-GS9</strain>
    </source>
</reference>
<protein>
    <recommendedName>
        <fullName evidence="4">Integral membrane protein</fullName>
    </recommendedName>
</protein>